<dbReference type="Proteomes" id="UP000671852">
    <property type="component" value="Plasmid pSULFM1"/>
</dbReference>
<evidence type="ECO:0000313" key="6">
    <source>
        <dbReference type="Proteomes" id="UP000671852"/>
    </source>
</evidence>
<dbReference type="InterPro" id="IPR040198">
    <property type="entry name" value="Fido_containing"/>
</dbReference>
<gene>
    <name evidence="5" type="ORF">GJV85_13465</name>
</gene>
<reference evidence="5" key="2">
    <citation type="submission" date="2021-04" db="EMBL/GenBank/DDBJ databases">
        <title>Isolation and characterization of a novel species of the genus Sulfurimonas.</title>
        <authorList>
            <person name="Fukui M."/>
        </authorList>
    </citation>
    <scope>NUCLEOTIDE SEQUENCE</scope>
    <source>
        <strain evidence="5">H1576</strain>
        <plasmid evidence="5">pSULFM1</plasmid>
    </source>
</reference>
<keyword evidence="5" id="KW-0614">Plasmid</keyword>
<keyword evidence="6" id="KW-1185">Reference proteome</keyword>
<feature type="binding site" evidence="2">
    <location>
        <begin position="267"/>
        <end position="268"/>
    </location>
    <ligand>
        <name>ATP</name>
        <dbReference type="ChEBI" id="CHEBI:30616"/>
    </ligand>
</feature>
<dbReference type="PANTHER" id="PTHR13504:SF33">
    <property type="entry name" value="FIC FAMILY PROTEIN"/>
    <property type="match status" value="1"/>
</dbReference>
<evidence type="ECO:0000256" key="1">
    <source>
        <dbReference type="PIRSR" id="PIRSR640198-1"/>
    </source>
</evidence>
<dbReference type="KEGG" id="saqt:GJV85_13465"/>
<name>A0A975GE60_9BACT</name>
<organism evidence="5 6">
    <name type="scientific">Sulfurimonas aquatica</name>
    <dbReference type="NCBI Taxonomy" id="2672570"/>
    <lineage>
        <taxon>Bacteria</taxon>
        <taxon>Pseudomonadati</taxon>
        <taxon>Campylobacterota</taxon>
        <taxon>Epsilonproteobacteria</taxon>
        <taxon>Campylobacterales</taxon>
        <taxon>Sulfurimonadaceae</taxon>
        <taxon>Sulfurimonas</taxon>
    </lineage>
</organism>
<proteinExistence type="predicted"/>
<dbReference type="PANTHER" id="PTHR13504">
    <property type="entry name" value="FIDO DOMAIN-CONTAINING PROTEIN DDB_G0283145"/>
    <property type="match status" value="1"/>
</dbReference>
<feature type="binding site" evidence="2">
    <location>
        <begin position="229"/>
        <end position="236"/>
    </location>
    <ligand>
        <name>ATP</name>
        <dbReference type="ChEBI" id="CHEBI:30616"/>
    </ligand>
</feature>
<feature type="active site" evidence="1">
    <location>
        <position position="225"/>
    </location>
</feature>
<geneLocation type="plasmid" evidence="5 6">
    <name>pSULFM1</name>
</geneLocation>
<dbReference type="EMBL" id="CP046073">
    <property type="protein sequence ID" value="QSZ43178.1"/>
    <property type="molecule type" value="Genomic_DNA"/>
</dbReference>
<dbReference type="InterPro" id="IPR025230">
    <property type="entry name" value="DUF4172"/>
</dbReference>
<feature type="domain" description="DUF4172" evidence="4">
    <location>
        <begin position="21"/>
        <end position="99"/>
    </location>
</feature>
<feature type="domain" description="Fido" evidence="3">
    <location>
        <begin position="137"/>
        <end position="243"/>
    </location>
</feature>
<dbReference type="Pfam" id="PF13776">
    <property type="entry name" value="DUF4172"/>
    <property type="match status" value="1"/>
</dbReference>
<protein>
    <submittedName>
        <fullName evidence="5">DUF4172 domain-containing protein</fullName>
    </submittedName>
</protein>
<sequence length="398" mass="46469">MIMQTIHNISENIMADIIKKWIWEHENYPNFSYDRERLSEKLKRAEYLRGLVSGVLCIANKEEFDELEITNLTNEIINTFQIEGEYLHRDSVRDSVAKAINQAYISSEDMSTRHTDNLVALMLDSNRNNELLSVQRLHGWHNALFANSSGYEGVKKINIAQFRDYDDMKVIENAFNRAGGVVKYLAPPHHLIKKDIDALIKYCNESNEDPYIKSALAHLWFVSIHPYDDGNGRISRAIADYVLSRDLKEEHKTYSMSTTIYTKRAQYYEMLDMTTNLHKNRHFDFTNWIEWNIDILISTFEKAYEDVLFIVKKAKFWDRCKMIKLSEGQTVFLDGFINKLSRDGNSEFSNIDYREITNTIPMTANRQIKKLLEHGLIAKVEGKAGRSTSYRILFDVED</sequence>
<evidence type="ECO:0000256" key="2">
    <source>
        <dbReference type="PIRSR" id="PIRSR640198-2"/>
    </source>
</evidence>
<evidence type="ECO:0000313" key="5">
    <source>
        <dbReference type="EMBL" id="QSZ43178.1"/>
    </source>
</evidence>
<evidence type="ECO:0000259" key="3">
    <source>
        <dbReference type="Pfam" id="PF02661"/>
    </source>
</evidence>
<dbReference type="Gene3D" id="1.10.3290.10">
    <property type="entry name" value="Fido-like domain"/>
    <property type="match status" value="1"/>
</dbReference>
<keyword evidence="2" id="KW-0547">Nucleotide-binding</keyword>
<dbReference type="SUPFAM" id="SSF140931">
    <property type="entry name" value="Fic-like"/>
    <property type="match status" value="1"/>
</dbReference>
<dbReference type="AlphaFoldDB" id="A0A975GE60"/>
<dbReference type="InterPro" id="IPR003812">
    <property type="entry name" value="Fido"/>
</dbReference>
<dbReference type="Pfam" id="PF02661">
    <property type="entry name" value="Fic"/>
    <property type="match status" value="1"/>
</dbReference>
<reference evidence="5" key="1">
    <citation type="submission" date="2019-11" db="EMBL/GenBank/DDBJ databases">
        <authorList>
            <person name="Kojima H."/>
        </authorList>
    </citation>
    <scope>NUCLEOTIDE SEQUENCE</scope>
    <source>
        <strain evidence="5">H1576</strain>
        <plasmid evidence="5">pSULFM1</plasmid>
    </source>
</reference>
<dbReference type="InterPro" id="IPR036597">
    <property type="entry name" value="Fido-like_dom_sf"/>
</dbReference>
<keyword evidence="2" id="KW-0067">ATP-binding</keyword>
<dbReference type="GO" id="GO:0005524">
    <property type="term" value="F:ATP binding"/>
    <property type="evidence" value="ECO:0007669"/>
    <property type="project" value="UniProtKB-KW"/>
</dbReference>
<evidence type="ECO:0000259" key="4">
    <source>
        <dbReference type="Pfam" id="PF13776"/>
    </source>
</evidence>
<accession>A0A975GE60</accession>